<keyword evidence="1" id="KW-1133">Transmembrane helix</keyword>
<dbReference type="Proteomes" id="UP000824044">
    <property type="component" value="Unassembled WGS sequence"/>
</dbReference>
<evidence type="ECO:0000313" key="2">
    <source>
        <dbReference type="EMBL" id="HIZ24274.1"/>
    </source>
</evidence>
<keyword evidence="1" id="KW-0812">Transmembrane</keyword>
<evidence type="ECO:0000313" key="3">
    <source>
        <dbReference type="Proteomes" id="UP000824044"/>
    </source>
</evidence>
<accession>A0A9D2DWI6</accession>
<keyword evidence="1" id="KW-0472">Membrane</keyword>
<sequence>MKKPSPLTIAEIICFVGVIACVIASAILPDGESPERTAVVIALLICCLAAIVLITVNRNRQAKEREVKREQEEKVLRDALASQEHKVVYLFYIGKKKRLGAPLEKDSFSVQLYRTDDVEQIRAYENFAMESDAYDTFAKEVAYEDLLFLTPMQLLEIRGKTILLHDDDYAVMRYAPFYQQLFANNDAQVL</sequence>
<feature type="transmembrane region" description="Helical" evidence="1">
    <location>
        <begin position="39"/>
        <end position="56"/>
    </location>
</feature>
<reference evidence="2" key="2">
    <citation type="submission" date="2021-04" db="EMBL/GenBank/DDBJ databases">
        <authorList>
            <person name="Gilroy R."/>
        </authorList>
    </citation>
    <scope>NUCLEOTIDE SEQUENCE</scope>
    <source>
        <strain evidence="2">CHK33-5263</strain>
    </source>
</reference>
<comment type="caution">
    <text evidence="2">The sequence shown here is derived from an EMBL/GenBank/DDBJ whole genome shotgun (WGS) entry which is preliminary data.</text>
</comment>
<dbReference type="EMBL" id="DXBS01000045">
    <property type="protein sequence ID" value="HIZ24274.1"/>
    <property type="molecule type" value="Genomic_DNA"/>
</dbReference>
<gene>
    <name evidence="2" type="ORF">H9812_02205</name>
</gene>
<feature type="transmembrane region" description="Helical" evidence="1">
    <location>
        <begin position="7"/>
        <end position="27"/>
    </location>
</feature>
<protein>
    <submittedName>
        <fullName evidence="2">Uncharacterized protein</fullName>
    </submittedName>
</protein>
<reference evidence="2" key="1">
    <citation type="journal article" date="2021" name="PeerJ">
        <title>Extensive microbial diversity within the chicken gut microbiome revealed by metagenomics and culture.</title>
        <authorList>
            <person name="Gilroy R."/>
            <person name="Ravi A."/>
            <person name="Getino M."/>
            <person name="Pursley I."/>
            <person name="Horton D.L."/>
            <person name="Alikhan N.F."/>
            <person name="Baker D."/>
            <person name="Gharbi K."/>
            <person name="Hall N."/>
            <person name="Watson M."/>
            <person name="Adriaenssens E.M."/>
            <person name="Foster-Nyarko E."/>
            <person name="Jarju S."/>
            <person name="Secka A."/>
            <person name="Antonio M."/>
            <person name="Oren A."/>
            <person name="Chaudhuri R.R."/>
            <person name="La Ragione R."/>
            <person name="Hildebrand F."/>
            <person name="Pallen M.J."/>
        </authorList>
    </citation>
    <scope>NUCLEOTIDE SEQUENCE</scope>
    <source>
        <strain evidence="2">CHK33-5263</strain>
    </source>
</reference>
<evidence type="ECO:0000256" key="1">
    <source>
        <dbReference type="SAM" id="Phobius"/>
    </source>
</evidence>
<name>A0A9D2DWI6_9FIRM</name>
<proteinExistence type="predicted"/>
<organism evidence="2 3">
    <name type="scientific">Candidatus Gallimonas intestinigallinarum</name>
    <dbReference type="NCBI Taxonomy" id="2838604"/>
    <lineage>
        <taxon>Bacteria</taxon>
        <taxon>Bacillati</taxon>
        <taxon>Bacillota</taxon>
        <taxon>Clostridia</taxon>
        <taxon>Candidatus Gallimonas</taxon>
    </lineage>
</organism>
<dbReference type="AlphaFoldDB" id="A0A9D2DWI6"/>